<evidence type="ECO:0000313" key="1">
    <source>
        <dbReference type="EMBL" id="KWX12992.1"/>
    </source>
</evidence>
<comment type="caution">
    <text evidence="1">The sequence shown here is derived from an EMBL/GenBank/DDBJ whole genome shotgun (WGS) entry which is preliminary data.</text>
</comment>
<name>A0A132NTJ7_GIAIN</name>
<protein>
    <submittedName>
        <fullName evidence="1">Dihydrolipoamide acyltransferase</fullName>
    </submittedName>
</protein>
<dbReference type="VEuPathDB" id="GiardiaDB:QR46_3027"/>
<accession>A0A132NTJ7</accession>
<gene>
    <name evidence="1" type="ORF">QR46_3027</name>
</gene>
<keyword evidence="1" id="KW-0808">Transferase</keyword>
<evidence type="ECO:0000313" key="2">
    <source>
        <dbReference type="Proteomes" id="UP000070089"/>
    </source>
</evidence>
<dbReference type="GO" id="GO:0016746">
    <property type="term" value="F:acyltransferase activity"/>
    <property type="evidence" value="ECO:0007669"/>
    <property type="project" value="UniProtKB-KW"/>
</dbReference>
<organism evidence="1 2">
    <name type="scientific">Giardia duodenalis assemblage B</name>
    <dbReference type="NCBI Taxonomy" id="1394984"/>
    <lineage>
        <taxon>Eukaryota</taxon>
        <taxon>Metamonada</taxon>
        <taxon>Diplomonadida</taxon>
        <taxon>Hexamitidae</taxon>
        <taxon>Giardiinae</taxon>
        <taxon>Giardia</taxon>
    </lineage>
</organism>
<dbReference type="AlphaFoldDB" id="A0A132NTJ7"/>
<dbReference type="EMBL" id="JXTI01000089">
    <property type="protein sequence ID" value="KWX12992.1"/>
    <property type="molecule type" value="Genomic_DNA"/>
</dbReference>
<sequence>MQSRAQIIYERMFSDNLPNRAILSSGTGPKSVADWGNTSMIFLAKTLGGNCSIKFIAIPASSKKSVSFVGYDINAIIYCLL</sequence>
<reference evidence="1 2" key="1">
    <citation type="journal article" date="2015" name="Mol. Biochem. Parasitol.">
        <title>Identification of polymorphic genes for use in assemblage B genotyping assays through comparative genomics of multiple assemblage B Giardia duodenalis isolates.</title>
        <authorList>
            <person name="Wielinga C."/>
            <person name="Thompson R.C."/>
            <person name="Monis P."/>
            <person name="Ryan U."/>
        </authorList>
    </citation>
    <scope>NUCLEOTIDE SEQUENCE [LARGE SCALE GENOMIC DNA]</scope>
    <source>
        <strain evidence="1 2">BAH15c1</strain>
    </source>
</reference>
<keyword evidence="1" id="KW-0012">Acyltransferase</keyword>
<dbReference type="Proteomes" id="UP000070089">
    <property type="component" value="Unassembled WGS sequence"/>
</dbReference>
<proteinExistence type="predicted"/>